<gene>
    <name evidence="2" type="ORF">GCM10011574_30790</name>
</gene>
<accession>A0A8H9H132</accession>
<keyword evidence="3" id="KW-1185">Reference proteome</keyword>
<sequence>MGARMNLKKVLTYLAIAFVIFYLFTQPANAADAVKNLFGGIGTGAERLSAFFTSLVSG</sequence>
<evidence type="ECO:0000313" key="2">
    <source>
        <dbReference type="EMBL" id="GGO12373.1"/>
    </source>
</evidence>
<feature type="signal peptide" evidence="1">
    <location>
        <begin position="1"/>
        <end position="30"/>
    </location>
</feature>
<protein>
    <submittedName>
        <fullName evidence="2">Uncharacterized protein</fullName>
    </submittedName>
</protein>
<comment type="caution">
    <text evidence="2">The sequence shown here is derived from an EMBL/GenBank/DDBJ whole genome shotgun (WGS) entry which is preliminary data.</text>
</comment>
<reference evidence="2" key="1">
    <citation type="journal article" date="2014" name="Int. J. Syst. Evol. Microbiol.">
        <title>Complete genome sequence of Corynebacterium casei LMG S-19264T (=DSM 44701T), isolated from a smear-ripened cheese.</title>
        <authorList>
            <consortium name="US DOE Joint Genome Institute (JGI-PGF)"/>
            <person name="Walter F."/>
            <person name="Albersmeier A."/>
            <person name="Kalinowski J."/>
            <person name="Ruckert C."/>
        </authorList>
    </citation>
    <scope>NUCLEOTIDE SEQUENCE</scope>
    <source>
        <strain evidence="2">CGMCC 4.7138</strain>
    </source>
</reference>
<dbReference type="Proteomes" id="UP000653480">
    <property type="component" value="Unassembled WGS sequence"/>
</dbReference>
<dbReference type="AlphaFoldDB" id="A0A8H9H132"/>
<proteinExistence type="predicted"/>
<reference evidence="2" key="2">
    <citation type="submission" date="2020-09" db="EMBL/GenBank/DDBJ databases">
        <authorList>
            <person name="Sun Q."/>
            <person name="Zhou Y."/>
        </authorList>
    </citation>
    <scope>NUCLEOTIDE SEQUENCE</scope>
    <source>
        <strain evidence="2">CGMCC 4.7138</strain>
    </source>
</reference>
<name>A0A8H9H132_9ACTN</name>
<organism evidence="2 3">
    <name type="scientific">Microbispora bryophytorum</name>
    <dbReference type="NCBI Taxonomy" id="1460882"/>
    <lineage>
        <taxon>Bacteria</taxon>
        <taxon>Bacillati</taxon>
        <taxon>Actinomycetota</taxon>
        <taxon>Actinomycetes</taxon>
        <taxon>Streptosporangiales</taxon>
        <taxon>Streptosporangiaceae</taxon>
        <taxon>Microbispora</taxon>
    </lineage>
</organism>
<keyword evidence="1" id="KW-0732">Signal</keyword>
<feature type="chain" id="PRO_5034687786" evidence="1">
    <location>
        <begin position="31"/>
        <end position="58"/>
    </location>
</feature>
<evidence type="ECO:0000256" key="1">
    <source>
        <dbReference type="SAM" id="SignalP"/>
    </source>
</evidence>
<dbReference type="EMBL" id="BMMN01000004">
    <property type="protein sequence ID" value="GGO12373.1"/>
    <property type="molecule type" value="Genomic_DNA"/>
</dbReference>
<evidence type="ECO:0000313" key="3">
    <source>
        <dbReference type="Proteomes" id="UP000653480"/>
    </source>
</evidence>